<evidence type="ECO:0000256" key="2">
    <source>
        <dbReference type="ARBA" id="ARBA00004442"/>
    </source>
</evidence>
<dbReference type="GO" id="GO:0009279">
    <property type="term" value="C:cell outer membrane"/>
    <property type="evidence" value="ECO:0007669"/>
    <property type="project" value="UniProtKB-SubCell"/>
</dbReference>
<keyword evidence="12" id="KW-1185">Reference proteome</keyword>
<dbReference type="Gene3D" id="3.30.1300.30">
    <property type="entry name" value="GSPII I/J protein-like"/>
    <property type="match status" value="1"/>
</dbReference>
<organism evidence="11 12">
    <name type="scientific">[Haemophilus] felis</name>
    <dbReference type="NCBI Taxonomy" id="123822"/>
    <lineage>
        <taxon>Bacteria</taxon>
        <taxon>Pseudomonadati</taxon>
        <taxon>Pseudomonadota</taxon>
        <taxon>Gammaproteobacteria</taxon>
        <taxon>Pasteurellales</taxon>
        <taxon>Pasteurellaceae</taxon>
    </lineage>
</organism>
<keyword evidence="8" id="KW-0175">Coiled coil</keyword>
<dbReference type="SUPFAM" id="SSF54523">
    <property type="entry name" value="Pili subunits"/>
    <property type="match status" value="1"/>
</dbReference>
<dbReference type="Proteomes" id="UP000190023">
    <property type="component" value="Unassembled WGS sequence"/>
</dbReference>
<keyword evidence="4" id="KW-0812">Transmembrane</keyword>
<feature type="coiled-coil region" evidence="8">
    <location>
        <begin position="386"/>
        <end position="420"/>
    </location>
</feature>
<evidence type="ECO:0000256" key="7">
    <source>
        <dbReference type="ARBA" id="ARBA00023237"/>
    </source>
</evidence>
<evidence type="ECO:0000256" key="8">
    <source>
        <dbReference type="SAM" id="Coils"/>
    </source>
</evidence>
<evidence type="ECO:0000256" key="5">
    <source>
        <dbReference type="ARBA" id="ARBA00022729"/>
    </source>
</evidence>
<keyword evidence="5 9" id="KW-0732">Signal</keyword>
<keyword evidence="6" id="KW-0472">Membrane</keyword>
<proteinExistence type="predicted"/>
<evidence type="ECO:0000259" key="10">
    <source>
        <dbReference type="Pfam" id="PF03895"/>
    </source>
</evidence>
<protein>
    <recommendedName>
        <fullName evidence="10">Trimeric autotransporter adhesin YadA-like C-terminal membrane anchor domain-containing protein</fullName>
    </recommendedName>
</protein>
<accession>A0A1T0B258</accession>
<dbReference type="InterPro" id="IPR045584">
    <property type="entry name" value="Pilin-like"/>
</dbReference>
<evidence type="ECO:0000256" key="4">
    <source>
        <dbReference type="ARBA" id="ARBA00022692"/>
    </source>
</evidence>
<evidence type="ECO:0000256" key="3">
    <source>
        <dbReference type="ARBA" id="ARBA00022452"/>
    </source>
</evidence>
<gene>
    <name evidence="11" type="ORF">B0188_04945</name>
</gene>
<name>A0A1T0B258_9PAST</name>
<feature type="chain" id="PRO_5012188048" description="Trimeric autotransporter adhesin YadA-like C-terminal membrane anchor domain-containing protein" evidence="9">
    <location>
        <begin position="20"/>
        <end position="493"/>
    </location>
</feature>
<keyword evidence="7" id="KW-0998">Cell outer membrane</keyword>
<evidence type="ECO:0000256" key="1">
    <source>
        <dbReference type="ARBA" id="ARBA00004241"/>
    </source>
</evidence>
<dbReference type="GO" id="GO:0009986">
    <property type="term" value="C:cell surface"/>
    <property type="evidence" value="ECO:0007669"/>
    <property type="project" value="UniProtKB-SubCell"/>
</dbReference>
<dbReference type="EMBL" id="MUYB01000020">
    <property type="protein sequence ID" value="OOS04283.1"/>
    <property type="molecule type" value="Genomic_DNA"/>
</dbReference>
<comment type="caution">
    <text evidence="11">The sequence shown here is derived from an EMBL/GenBank/DDBJ whole genome shotgun (WGS) entry which is preliminary data.</text>
</comment>
<evidence type="ECO:0000313" key="11">
    <source>
        <dbReference type="EMBL" id="OOS04283.1"/>
    </source>
</evidence>
<feature type="signal peptide" evidence="9">
    <location>
        <begin position="1"/>
        <end position="19"/>
    </location>
</feature>
<dbReference type="InterPro" id="IPR005594">
    <property type="entry name" value="YadA_C"/>
</dbReference>
<feature type="domain" description="Trimeric autotransporter adhesin YadA-like C-terminal membrane anchor" evidence="10">
    <location>
        <begin position="436"/>
        <end position="491"/>
    </location>
</feature>
<comment type="subcellular location">
    <subcellularLocation>
        <location evidence="2">Cell outer membrane</location>
    </subcellularLocation>
    <subcellularLocation>
        <location evidence="1">Cell surface</location>
    </subcellularLocation>
</comment>
<evidence type="ECO:0000256" key="9">
    <source>
        <dbReference type="SAM" id="SignalP"/>
    </source>
</evidence>
<dbReference type="AlphaFoldDB" id="A0A1T0B258"/>
<dbReference type="Pfam" id="PF03895">
    <property type="entry name" value="YadA_anchor"/>
    <property type="match status" value="1"/>
</dbReference>
<keyword evidence="3" id="KW-1134">Transmembrane beta strand</keyword>
<evidence type="ECO:0000256" key="6">
    <source>
        <dbReference type="ARBA" id="ARBA00023136"/>
    </source>
</evidence>
<reference evidence="11 12" key="1">
    <citation type="submission" date="2017-02" db="EMBL/GenBank/DDBJ databases">
        <title>Draft genome sequence of Haemophilus felis CCUG 31170 type strain.</title>
        <authorList>
            <person name="Engstrom-Jakobsson H."/>
            <person name="Salva-Serra F."/>
            <person name="Thorell K."/>
            <person name="Gonzales-Siles L."/>
            <person name="Karlsson R."/>
            <person name="Boulund F."/>
            <person name="Engstrand L."/>
            <person name="Kristiansson E."/>
            <person name="Moore E."/>
        </authorList>
    </citation>
    <scope>NUCLEOTIDE SEQUENCE [LARGE SCALE GENOMIC DNA]</scope>
    <source>
        <strain evidence="11 12">CCUG 31170</strain>
    </source>
</reference>
<sequence length="493" mass="54370">MKKLSLISLAVLTAVSVQANTEDTEFGAESLLNTTPVEVGQPVISKATTKADIINLEKQLQTFEELDHLAEFYADALELIEAAPQGNSQKLVMPPLVFEIRNFYNDIAASAIADAVSEAKDAEANKESKDIPKNLSHPKNIKNVTDKMILAAKKAAKELKDEDTGKPTRLIFEELNKELATLRTAFDDEVKKLPATEQEKVAKAATTLSNFVRDSNEEIALFTDAAAYEHNLNQAFGGERSNKPVDAYLRDGASRWIDNVANTKAEEDEAVAGILGNVGANGKRTGGSRQKEVDKAVDLLEKYHDEELKQDPAIGNDETKRKQAAKGKAEEDIGKMLLTVDIVKEEIELNRRIQRIYDDKQNLRILENRLSINQHEIRLNQHDLRLNQHDLRLNQHDLRIGNLEQKFEKLDKKVDRVAAQAAAMAAIDFSNIGVRKVKLGAGLGWHNGTSAVAVGIATAPTANWFLNAKASATPKSNNTNFTFGVGATYEFGY</sequence>
<evidence type="ECO:0000313" key="12">
    <source>
        <dbReference type="Proteomes" id="UP000190023"/>
    </source>
</evidence>